<dbReference type="KEGG" id="tbc:A0O31_00331"/>
<dbReference type="PRINTS" id="PR00723">
    <property type="entry name" value="SUBTILISIN"/>
</dbReference>
<feature type="domain" description="Peptidase S8/S53" evidence="7">
    <location>
        <begin position="168"/>
        <end position="420"/>
    </location>
</feature>
<comment type="similarity">
    <text evidence="1 5">Belongs to the peptidase S8 family.</text>
</comment>
<dbReference type="GO" id="GO:0006508">
    <property type="term" value="P:proteolysis"/>
    <property type="evidence" value="ECO:0007669"/>
    <property type="project" value="UniProtKB-KW"/>
</dbReference>
<evidence type="ECO:0000256" key="2">
    <source>
        <dbReference type="ARBA" id="ARBA00022670"/>
    </source>
</evidence>
<reference evidence="9" key="1">
    <citation type="submission" date="2016-06" db="EMBL/GenBank/DDBJ databases">
        <title>Whole genome sequencing of Thermus brockianus strain GE-1.</title>
        <authorList>
            <person name="Schaefers C."/>
            <person name="Blank S."/>
            <person name="Wiebusch S."/>
            <person name="Elleuche S."/>
            <person name="Antranikian G."/>
        </authorList>
    </citation>
    <scope>NUCLEOTIDE SEQUENCE [LARGE SCALE GENOMIC DNA]</scope>
    <source>
        <strain evidence="9">GE-1</strain>
    </source>
</reference>
<dbReference type="AlphaFoldDB" id="A0A1J0LS43"/>
<dbReference type="PROSITE" id="PS51257">
    <property type="entry name" value="PROKAR_LIPOPROTEIN"/>
    <property type="match status" value="1"/>
</dbReference>
<keyword evidence="4 5" id="KW-0720">Serine protease</keyword>
<dbReference type="Proteomes" id="UP000182993">
    <property type="component" value="Chromosome"/>
</dbReference>
<dbReference type="Gene3D" id="3.40.50.200">
    <property type="entry name" value="Peptidase S8/S53 domain"/>
    <property type="match status" value="1"/>
</dbReference>
<dbReference type="SUPFAM" id="SSF52743">
    <property type="entry name" value="Subtilisin-like"/>
    <property type="match status" value="1"/>
</dbReference>
<proteinExistence type="inferred from homology"/>
<dbReference type="PROSITE" id="PS51892">
    <property type="entry name" value="SUBTILASE"/>
    <property type="match status" value="1"/>
</dbReference>
<feature type="chain" id="PRO_5009614520" evidence="6">
    <location>
        <begin position="25"/>
        <end position="438"/>
    </location>
</feature>
<feature type="active site" description="Charge relay system" evidence="5">
    <location>
        <position position="212"/>
    </location>
</feature>
<dbReference type="InterPro" id="IPR036852">
    <property type="entry name" value="Peptidase_S8/S53_dom_sf"/>
</dbReference>
<dbReference type="InterPro" id="IPR000209">
    <property type="entry name" value="Peptidase_S8/S53_dom"/>
</dbReference>
<dbReference type="PANTHER" id="PTHR43806:SF11">
    <property type="entry name" value="CEREVISIN-RELATED"/>
    <property type="match status" value="1"/>
</dbReference>
<gene>
    <name evidence="8" type="ORF">A0O31_00331</name>
</gene>
<name>A0A1J0LS43_THEBO</name>
<evidence type="ECO:0000313" key="9">
    <source>
        <dbReference type="Proteomes" id="UP000182993"/>
    </source>
</evidence>
<accession>A0A1J0LS43</accession>
<evidence type="ECO:0000256" key="5">
    <source>
        <dbReference type="PROSITE-ProRule" id="PRU01240"/>
    </source>
</evidence>
<dbReference type="InterPro" id="IPR050131">
    <property type="entry name" value="Peptidase_S8_subtilisin-like"/>
</dbReference>
<dbReference type="Pfam" id="PF00082">
    <property type="entry name" value="Peptidase_S8"/>
    <property type="match status" value="1"/>
</dbReference>
<sequence precursor="true">MDPMKRLGFLGFFLVLLLAAVSCSQPPPSPPPATCSPRPTGLTAQGGFSEKALPQGYGDFFYPHVPGELLVLSQGLTPQGLVARLGNAEVMGILPGGFVHLRVLPGSEKRQAQALLQAGARWVQPNYLYYPLAFPNDPLYIPKQSGQLNGLVGLETAWARTVGDQMLSMAIIDTGYLAHVDMAGRWYLPSAQLDVADGDADPTDDTPKGRGHGLAVASVLGAVTGNALGMAGVTWQGRVLPLKVARSRDGEITTAYLATAVNRAVDLGARVVNLSVGGPISDPALENSLASARQQGVVLVAAVGNSGTDGIFYPAGSPSVIAVGAVNNTKQKAYFSNCGQELDLVAPGQGVVAALPNDDYGSGSGTSFAAPVVSGVVALYMSHFKAQKGSWPTPDQVYACLAAAAEDLGPSGHDTGYGFGLVRADRIFSSAYASVCFP</sequence>
<keyword evidence="3 5" id="KW-0378">Hydrolase</keyword>
<feature type="active site" description="Charge relay system" evidence="5">
    <location>
        <position position="367"/>
    </location>
</feature>
<keyword evidence="6" id="KW-0732">Signal</keyword>
<protein>
    <submittedName>
        <fullName evidence="8">Serine protease</fullName>
    </submittedName>
</protein>
<dbReference type="EMBL" id="CP016312">
    <property type="protein sequence ID" value="APD08547.1"/>
    <property type="molecule type" value="Genomic_DNA"/>
</dbReference>
<dbReference type="InterPro" id="IPR023828">
    <property type="entry name" value="Peptidase_S8_Ser-AS"/>
</dbReference>
<evidence type="ECO:0000259" key="7">
    <source>
        <dbReference type="Pfam" id="PF00082"/>
    </source>
</evidence>
<dbReference type="STRING" id="56956.A0O31_00331"/>
<evidence type="ECO:0000256" key="4">
    <source>
        <dbReference type="ARBA" id="ARBA00022825"/>
    </source>
</evidence>
<keyword evidence="2 5" id="KW-0645">Protease</keyword>
<feature type="signal peptide" evidence="6">
    <location>
        <begin position="1"/>
        <end position="24"/>
    </location>
</feature>
<dbReference type="InterPro" id="IPR015500">
    <property type="entry name" value="Peptidase_S8_subtilisin-rel"/>
</dbReference>
<evidence type="ECO:0000313" key="8">
    <source>
        <dbReference type="EMBL" id="APD08547.1"/>
    </source>
</evidence>
<dbReference type="GO" id="GO:0004252">
    <property type="term" value="F:serine-type endopeptidase activity"/>
    <property type="evidence" value="ECO:0007669"/>
    <property type="project" value="UniProtKB-UniRule"/>
</dbReference>
<dbReference type="PROSITE" id="PS00138">
    <property type="entry name" value="SUBTILASE_SER"/>
    <property type="match status" value="1"/>
</dbReference>
<evidence type="ECO:0000256" key="6">
    <source>
        <dbReference type="SAM" id="SignalP"/>
    </source>
</evidence>
<organism evidence="8 9">
    <name type="scientific">Thermus brockianus</name>
    <dbReference type="NCBI Taxonomy" id="56956"/>
    <lineage>
        <taxon>Bacteria</taxon>
        <taxon>Thermotogati</taxon>
        <taxon>Deinococcota</taxon>
        <taxon>Deinococci</taxon>
        <taxon>Thermales</taxon>
        <taxon>Thermaceae</taxon>
        <taxon>Thermus</taxon>
    </lineage>
</organism>
<feature type="active site" description="Charge relay system" evidence="5">
    <location>
        <position position="173"/>
    </location>
</feature>
<evidence type="ECO:0000256" key="1">
    <source>
        <dbReference type="ARBA" id="ARBA00011073"/>
    </source>
</evidence>
<dbReference type="PANTHER" id="PTHR43806">
    <property type="entry name" value="PEPTIDASE S8"/>
    <property type="match status" value="1"/>
</dbReference>
<dbReference type="SMR" id="A0A1J0LS43"/>
<evidence type="ECO:0000256" key="3">
    <source>
        <dbReference type="ARBA" id="ARBA00022801"/>
    </source>
</evidence>